<dbReference type="RefSeq" id="WP_153524021.1">
    <property type="nucleotide sequence ID" value="NZ_VCLA01000151.1"/>
</dbReference>
<organism evidence="6 7">
    <name type="scientific">Streptomyces jumonjinensis</name>
    <dbReference type="NCBI Taxonomy" id="1945"/>
    <lineage>
        <taxon>Bacteria</taxon>
        <taxon>Bacillati</taxon>
        <taxon>Actinomycetota</taxon>
        <taxon>Actinomycetes</taxon>
        <taxon>Kitasatosporales</taxon>
        <taxon>Streptomycetaceae</taxon>
        <taxon>Streptomyces</taxon>
    </lineage>
</organism>
<dbReference type="GO" id="GO:0046872">
    <property type="term" value="F:metal ion binding"/>
    <property type="evidence" value="ECO:0007669"/>
    <property type="project" value="UniProtKB-KW"/>
</dbReference>
<evidence type="ECO:0000313" key="6">
    <source>
        <dbReference type="EMBL" id="MQT02390.1"/>
    </source>
</evidence>
<dbReference type="Gene3D" id="3.20.20.70">
    <property type="entry name" value="Aldolase class I"/>
    <property type="match status" value="1"/>
</dbReference>
<keyword evidence="3" id="KW-0408">Iron</keyword>
<dbReference type="SUPFAM" id="SSF102114">
    <property type="entry name" value="Radical SAM enzymes"/>
    <property type="match status" value="1"/>
</dbReference>
<dbReference type="AlphaFoldDB" id="A0A646KJY7"/>
<dbReference type="GO" id="GO:0051536">
    <property type="term" value="F:iron-sulfur cluster binding"/>
    <property type="evidence" value="ECO:0007669"/>
    <property type="project" value="UniProtKB-KW"/>
</dbReference>
<sequence>MIAAVLPPTSTLGFAWLEVTGFCSLECTHCYADSSPKGTHGTMTSGDWKSAIDQLADLGTESIQFIGGEPCLYPHLAELIAHARGRRIGVEVYSNLTHVSDSLWTCFTEHRVDLATSYYSDQAAEHDTVTARRGSHTRTRANFARYVRQGARAR</sequence>
<dbReference type="GO" id="GO:0003824">
    <property type="term" value="F:catalytic activity"/>
    <property type="evidence" value="ECO:0007669"/>
    <property type="project" value="InterPro"/>
</dbReference>
<dbReference type="InterPro" id="IPR007197">
    <property type="entry name" value="rSAM"/>
</dbReference>
<protein>
    <submittedName>
        <fullName evidence="6">Radical SAM protein</fullName>
    </submittedName>
</protein>
<evidence type="ECO:0000259" key="5">
    <source>
        <dbReference type="Pfam" id="PF04055"/>
    </source>
</evidence>
<feature type="domain" description="Radical SAM core" evidence="5">
    <location>
        <begin position="18"/>
        <end position="100"/>
    </location>
</feature>
<evidence type="ECO:0000256" key="1">
    <source>
        <dbReference type="ARBA" id="ARBA00022691"/>
    </source>
</evidence>
<comment type="caution">
    <text evidence="6">The sequence shown here is derived from an EMBL/GenBank/DDBJ whole genome shotgun (WGS) entry which is preliminary data.</text>
</comment>
<keyword evidence="7" id="KW-1185">Reference proteome</keyword>
<accession>A0A646KJY7</accession>
<evidence type="ECO:0000256" key="3">
    <source>
        <dbReference type="ARBA" id="ARBA00023004"/>
    </source>
</evidence>
<dbReference type="Proteomes" id="UP000419138">
    <property type="component" value="Unassembled WGS sequence"/>
</dbReference>
<keyword evidence="4" id="KW-0411">Iron-sulfur</keyword>
<dbReference type="InterPro" id="IPR050377">
    <property type="entry name" value="Radical_SAM_PqqE_MftC-like"/>
</dbReference>
<dbReference type="SFLD" id="SFLDG01067">
    <property type="entry name" value="SPASM/twitch_domain_containing"/>
    <property type="match status" value="1"/>
</dbReference>
<keyword evidence="1" id="KW-0949">S-adenosyl-L-methionine</keyword>
<dbReference type="CDD" id="cd01335">
    <property type="entry name" value="Radical_SAM"/>
    <property type="match status" value="1"/>
</dbReference>
<dbReference type="Pfam" id="PF04055">
    <property type="entry name" value="Radical_SAM"/>
    <property type="match status" value="1"/>
</dbReference>
<keyword evidence="2" id="KW-0479">Metal-binding</keyword>
<evidence type="ECO:0000313" key="7">
    <source>
        <dbReference type="Proteomes" id="UP000419138"/>
    </source>
</evidence>
<dbReference type="SFLD" id="SFLDS00029">
    <property type="entry name" value="Radical_SAM"/>
    <property type="match status" value="1"/>
</dbReference>
<name>A0A646KJY7_STRJU</name>
<dbReference type="EMBL" id="VCLA01000151">
    <property type="protein sequence ID" value="MQT02390.1"/>
    <property type="molecule type" value="Genomic_DNA"/>
</dbReference>
<gene>
    <name evidence="6" type="ORF">FF041_19930</name>
</gene>
<dbReference type="OrthoDB" id="9782387at2"/>
<dbReference type="PANTHER" id="PTHR11228:SF34">
    <property type="entry name" value="TUNGSTEN-CONTAINING ALDEHYDE FERREDOXIN OXIDOREDUCTASE COFACTOR MODIFYING PROTEIN"/>
    <property type="match status" value="1"/>
</dbReference>
<evidence type="ECO:0000256" key="2">
    <source>
        <dbReference type="ARBA" id="ARBA00022723"/>
    </source>
</evidence>
<evidence type="ECO:0000256" key="4">
    <source>
        <dbReference type="ARBA" id="ARBA00023014"/>
    </source>
</evidence>
<dbReference type="InterPro" id="IPR058240">
    <property type="entry name" value="rSAM_sf"/>
</dbReference>
<dbReference type="PANTHER" id="PTHR11228">
    <property type="entry name" value="RADICAL SAM DOMAIN PROTEIN"/>
    <property type="match status" value="1"/>
</dbReference>
<dbReference type="InterPro" id="IPR013785">
    <property type="entry name" value="Aldolase_TIM"/>
</dbReference>
<proteinExistence type="predicted"/>
<reference evidence="6 7" key="1">
    <citation type="submission" date="2019-05" db="EMBL/GenBank/DDBJ databases">
        <title>Comparative genomics and metabolomics analyses of clavulanic acid producing Streptomyces species provides insight into specialized metabolism and evolution of beta-lactam biosynthetic gene clusters.</title>
        <authorList>
            <person name="Moore M.A."/>
            <person name="Cruz-Morales P."/>
            <person name="Barona Gomez F."/>
            <person name="Kapil T."/>
        </authorList>
    </citation>
    <scope>NUCLEOTIDE SEQUENCE [LARGE SCALE GENOMIC DNA]</scope>
    <source>
        <strain evidence="6 7">NRRL 5741</strain>
    </source>
</reference>